<dbReference type="PANTHER" id="PTHR11475">
    <property type="entry name" value="OXIDASE/PEROXIDASE"/>
    <property type="match status" value="1"/>
</dbReference>
<accession>A0A7R9C0N7</accession>
<keyword evidence="2" id="KW-0964">Secreted</keyword>
<feature type="binding site" description="axial binding residue" evidence="5">
    <location>
        <position position="104"/>
    </location>
    <ligand>
        <name>heme b</name>
        <dbReference type="ChEBI" id="CHEBI:60344"/>
    </ligand>
    <ligandPart>
        <name>Fe</name>
        <dbReference type="ChEBI" id="CHEBI:18248"/>
    </ligandPart>
</feature>
<name>A0A7R9C0N7_9CRUS</name>
<dbReference type="GO" id="GO:0046872">
    <property type="term" value="F:metal ion binding"/>
    <property type="evidence" value="ECO:0007669"/>
    <property type="project" value="UniProtKB-KW"/>
</dbReference>
<keyword evidence="4" id="KW-0325">Glycoprotein</keyword>
<evidence type="ECO:0000256" key="3">
    <source>
        <dbReference type="ARBA" id="ARBA00022559"/>
    </source>
</evidence>
<dbReference type="EMBL" id="OA890876">
    <property type="protein sequence ID" value="CAD7284591.1"/>
    <property type="molecule type" value="Genomic_DNA"/>
</dbReference>
<dbReference type="InterPro" id="IPR037120">
    <property type="entry name" value="Haem_peroxidase_sf_animal"/>
</dbReference>
<dbReference type="GO" id="GO:0004601">
    <property type="term" value="F:peroxidase activity"/>
    <property type="evidence" value="ECO:0007669"/>
    <property type="project" value="UniProtKB-KW"/>
</dbReference>
<reference evidence="6" key="1">
    <citation type="submission" date="2020-11" db="EMBL/GenBank/DDBJ databases">
        <authorList>
            <person name="Tran Van P."/>
        </authorList>
    </citation>
    <scope>NUCLEOTIDE SEQUENCE</scope>
</reference>
<dbReference type="Proteomes" id="UP000678499">
    <property type="component" value="Unassembled WGS sequence"/>
</dbReference>
<keyword evidence="3" id="KW-0575">Peroxidase</keyword>
<evidence type="ECO:0000256" key="1">
    <source>
        <dbReference type="ARBA" id="ARBA00004613"/>
    </source>
</evidence>
<dbReference type="Pfam" id="PF03098">
    <property type="entry name" value="An_peroxidase"/>
    <property type="match status" value="1"/>
</dbReference>
<dbReference type="AlphaFoldDB" id="A0A7R9C0N7"/>
<evidence type="ECO:0000256" key="4">
    <source>
        <dbReference type="ARBA" id="ARBA00023180"/>
    </source>
</evidence>
<evidence type="ECO:0000313" key="7">
    <source>
        <dbReference type="Proteomes" id="UP000678499"/>
    </source>
</evidence>
<dbReference type="GO" id="GO:0006979">
    <property type="term" value="P:response to oxidative stress"/>
    <property type="evidence" value="ECO:0007669"/>
    <property type="project" value="InterPro"/>
</dbReference>
<proteinExistence type="predicted"/>
<gene>
    <name evidence="6" type="ORF">NMOB1V02_LOCUS12196</name>
</gene>
<protein>
    <recommendedName>
        <fullName evidence="8">Peroxidase</fullName>
    </recommendedName>
</protein>
<evidence type="ECO:0008006" key="8">
    <source>
        <dbReference type="Google" id="ProtNLM"/>
    </source>
</evidence>
<organism evidence="6">
    <name type="scientific">Notodromas monacha</name>
    <dbReference type="NCBI Taxonomy" id="399045"/>
    <lineage>
        <taxon>Eukaryota</taxon>
        <taxon>Metazoa</taxon>
        <taxon>Ecdysozoa</taxon>
        <taxon>Arthropoda</taxon>
        <taxon>Crustacea</taxon>
        <taxon>Oligostraca</taxon>
        <taxon>Ostracoda</taxon>
        <taxon>Podocopa</taxon>
        <taxon>Podocopida</taxon>
        <taxon>Cypridocopina</taxon>
        <taxon>Cypridoidea</taxon>
        <taxon>Cyprididae</taxon>
        <taxon>Notodromas</taxon>
    </lineage>
</organism>
<dbReference type="GO" id="GO:0020037">
    <property type="term" value="F:heme binding"/>
    <property type="evidence" value="ECO:0007669"/>
    <property type="project" value="InterPro"/>
</dbReference>
<dbReference type="Gene3D" id="1.10.640.10">
    <property type="entry name" value="Haem peroxidase domain superfamily, animal type"/>
    <property type="match status" value="1"/>
</dbReference>
<dbReference type="OrthoDB" id="6505174at2759"/>
<dbReference type="GO" id="GO:0005576">
    <property type="term" value="C:extracellular region"/>
    <property type="evidence" value="ECO:0007669"/>
    <property type="project" value="UniProtKB-SubCell"/>
</dbReference>
<evidence type="ECO:0000256" key="5">
    <source>
        <dbReference type="PIRSR" id="PIRSR619791-2"/>
    </source>
</evidence>
<evidence type="ECO:0000256" key="2">
    <source>
        <dbReference type="ARBA" id="ARBA00022525"/>
    </source>
</evidence>
<comment type="subcellular location">
    <subcellularLocation>
        <location evidence="1">Secreted</location>
    </subcellularLocation>
</comment>
<keyword evidence="5" id="KW-0349">Heme</keyword>
<dbReference type="SUPFAM" id="SSF48113">
    <property type="entry name" value="Heme-dependent peroxidases"/>
    <property type="match status" value="1"/>
</dbReference>
<dbReference type="InterPro" id="IPR010255">
    <property type="entry name" value="Haem_peroxidase_sf"/>
</dbReference>
<dbReference type="InterPro" id="IPR019791">
    <property type="entry name" value="Haem_peroxidase_animal"/>
</dbReference>
<keyword evidence="5" id="KW-0408">Iron</keyword>
<evidence type="ECO:0000313" key="6">
    <source>
        <dbReference type="EMBL" id="CAD7284591.1"/>
    </source>
</evidence>
<dbReference type="EMBL" id="CAJPEX010008839">
    <property type="protein sequence ID" value="CAG0924743.1"/>
    <property type="molecule type" value="Genomic_DNA"/>
</dbReference>
<dbReference type="PRINTS" id="PR00457">
    <property type="entry name" value="ANPEROXIDASE"/>
</dbReference>
<dbReference type="PANTHER" id="PTHR11475:SF4">
    <property type="entry name" value="CHORION PEROXIDASE"/>
    <property type="match status" value="1"/>
</dbReference>
<keyword evidence="7" id="KW-1185">Reference proteome</keyword>
<dbReference type="PROSITE" id="PS50292">
    <property type="entry name" value="PEROXIDASE_3"/>
    <property type="match status" value="1"/>
</dbReference>
<keyword evidence="5" id="KW-0479">Metal-binding</keyword>
<keyword evidence="3" id="KW-0560">Oxidoreductase</keyword>
<sequence>MALTGFHTMFIREHNRIAEELAKLNPHWDDERIYQESRRIVIAQIQYITYHEYLPVLMGRNWEQEASQFLESKGHKTARRHGYQEDLDPTVANVFAGAAFRFGHATIQGLARIHQAGKRVSAEENIPFHEIQFNSSRMYSPGQMDGLLKGYSEEESRGRGRFFSAQITNHMFETIDSGFGFDLVAVNIQRGRDRGLPPYNDWREYCGLSRIASFQVEETISDLNASTGCTSNLHSLIYKSVDDVDAFSGMISEFRQKGSMLGPTLQCLIGEQFFRSKHGDRFWFDSKSSPYPLTRDQLAAIKKTSLARLICSGSDEMKSLQPTAMLSPNVNRYNKPVKCSDLRPISVVAWEDYQIKSPFKKE</sequence>